<gene>
    <name evidence="4" type="ORF">FOZ62_010029</name>
</gene>
<feature type="compositionally biased region" description="Polar residues" evidence="3">
    <location>
        <begin position="236"/>
        <end position="247"/>
    </location>
</feature>
<accession>A0A7J6SZA3</accession>
<feature type="compositionally biased region" description="Gly residues" evidence="3">
    <location>
        <begin position="264"/>
        <end position="273"/>
    </location>
</feature>
<keyword evidence="1 2" id="KW-0175">Coiled coil</keyword>
<dbReference type="AlphaFoldDB" id="A0A7J6SZA3"/>
<protein>
    <submittedName>
        <fullName evidence="4">Uncharacterized protein</fullName>
    </submittedName>
</protein>
<feature type="coiled-coil region" evidence="2">
    <location>
        <begin position="45"/>
        <end position="96"/>
    </location>
</feature>
<evidence type="ECO:0000256" key="1">
    <source>
        <dbReference type="ARBA" id="ARBA00023054"/>
    </source>
</evidence>
<dbReference type="GO" id="GO:0005856">
    <property type="term" value="C:cytoskeleton"/>
    <property type="evidence" value="ECO:0007669"/>
    <property type="project" value="TreeGrafter"/>
</dbReference>
<feature type="region of interest" description="Disordered" evidence="3">
    <location>
        <begin position="227"/>
        <end position="273"/>
    </location>
</feature>
<name>A0A7J6SZA3_PEROL</name>
<proteinExistence type="predicted"/>
<organism evidence="4 5">
    <name type="scientific">Perkinsus olseni</name>
    <name type="common">Perkinsus atlanticus</name>
    <dbReference type="NCBI Taxonomy" id="32597"/>
    <lineage>
        <taxon>Eukaryota</taxon>
        <taxon>Sar</taxon>
        <taxon>Alveolata</taxon>
        <taxon>Perkinsozoa</taxon>
        <taxon>Perkinsea</taxon>
        <taxon>Perkinsida</taxon>
        <taxon>Perkinsidae</taxon>
        <taxon>Perkinsus</taxon>
    </lineage>
</organism>
<reference evidence="4 5" key="1">
    <citation type="submission" date="2020-04" db="EMBL/GenBank/DDBJ databases">
        <title>Perkinsus olseni comparative genomics.</title>
        <authorList>
            <person name="Bogema D.R."/>
        </authorList>
    </citation>
    <scope>NUCLEOTIDE SEQUENCE [LARGE SCALE GENOMIC DNA]</scope>
    <source>
        <strain evidence="4">ATCC PRA-205</strain>
    </source>
</reference>
<sequence length="273" mass="31874">MNSDRVAGDKELLCTRLVQKKAEHDEVHEKIKLCESALKAGEVRYRELCDEIALKKDELGKLQADLAGLRARVGNMEEYKHEAYQLQQQLLAERAKVKALSDELEKPMNVHRWRELEGSDPEMFHMLEKMRNLQRRLISRTEEVVERKETVRREEEDIEMLERKLERIPGPELQEQLVVHEGHLRDRNDQLTAMNAELADYKRVIDEYQAEIRRLKKEKQEVMQKYYKQKKQSSQNEAASRGKSTAGGQKKVKAKLNPNMPRYTGGGFCLTST</sequence>
<dbReference type="PANTHER" id="PTHR32083:SF0">
    <property type="entry name" value="CILIA AND FLAGELLA-ASSOCIATED PROTEIN 58"/>
    <property type="match status" value="1"/>
</dbReference>
<dbReference type="EMBL" id="JABANM010011136">
    <property type="protein sequence ID" value="KAF4738173.1"/>
    <property type="molecule type" value="Genomic_DNA"/>
</dbReference>
<evidence type="ECO:0000313" key="4">
    <source>
        <dbReference type="EMBL" id="KAF4738173.1"/>
    </source>
</evidence>
<comment type="caution">
    <text evidence="4">The sequence shown here is derived from an EMBL/GenBank/DDBJ whole genome shotgun (WGS) entry which is preliminary data.</text>
</comment>
<evidence type="ECO:0000256" key="3">
    <source>
        <dbReference type="SAM" id="MobiDB-lite"/>
    </source>
</evidence>
<dbReference type="Proteomes" id="UP000574390">
    <property type="component" value="Unassembled WGS sequence"/>
</dbReference>
<evidence type="ECO:0000313" key="5">
    <source>
        <dbReference type="Proteomes" id="UP000574390"/>
    </source>
</evidence>
<dbReference type="PANTHER" id="PTHR32083">
    <property type="entry name" value="CILIA AND FLAGELLA-ASSOCIATED PROTEIN 58-RELATED"/>
    <property type="match status" value="1"/>
</dbReference>
<evidence type="ECO:0000256" key="2">
    <source>
        <dbReference type="SAM" id="Coils"/>
    </source>
</evidence>